<evidence type="ECO:0000313" key="5">
    <source>
        <dbReference type="Proteomes" id="UP000475582"/>
    </source>
</evidence>
<dbReference type="PIRSF" id="PIRSF007663">
    <property type="entry name" value="UCP007663"/>
    <property type="match status" value="1"/>
</dbReference>
<proteinExistence type="predicted"/>
<dbReference type="SUPFAM" id="SSF48208">
    <property type="entry name" value="Six-hairpin glycosidases"/>
    <property type="match status" value="1"/>
</dbReference>
<dbReference type="OrthoDB" id="9802600at2"/>
<feature type="domain" description="Glycosyl hydrolase family 95 N-terminal" evidence="1">
    <location>
        <begin position="31"/>
        <end position="301"/>
    </location>
</feature>
<sequence length="800" mass="87085">MISAGLAMAFPGLARAAVHATTRGQQESLSLWYEQAAGPWVEALPVGNGRLGAMCFGRVAQERIQLNEDTLFAGGPYDPNNPRSAAALPQVRALIDAGQFKEAADLISSSMMGVPKTQMPYGAAGDLLLDFQGLEAGTAYRRWLDLDTAICSTRFNNGAVQYKREVFASTPDQVVVVRLTATGGVMNFDLGYRHPLETNYGVTDYTGAKTATVAAPMSWDYRESLRAAERPSSLSVRADGADALLIEGRNVAAAGIPSALRYAVRVQALGDGAITPREDRIEVRGATTVTLLVAAATSYVNYADVGGDPVKTVRAQTAAAAAKPFARLRSGHVHAHQMLFRRLSLRLGAGMADPRPTNQRIAVAEQQPDAGLAALYVQYGRYLLLSSSRPGSQPANLQGLWNEGTNPPWGGKYTININTQMNYWPAQSANLRECVEPLLRMVEDLSVTGAVAARKGYGARGWVAHHNTDLWRAAAPIDGPLWGMWPCGGAWLCQALWDHYDYNLDEAWLRRIYPLLKGASLFFIDTLVEDPQGRGLVTSPSISPENEHHKGVATCAGPAMDRQIIRDLFSWTLRAHALLKESDAAFAAELEAKRARLPADRVGAQGQLQEWLEDWDAGAPEQQHRHVSHLYGVYPSEQINVRDTPALIAAAKNTLNTRGDKSTGWATAWRLALWTRMGEGERAYSILQGLLGPERTYPNMFDAHPPFQIDGNFGGTAAILEMLVQSWGGEIRLLAALPKAWPEGSVRGIRARGGVELDLDWSQGQLRQLQIRGKPGQKLTIRNGERLSDITLDAKGRASL</sequence>
<protein>
    <submittedName>
        <fullName evidence="4">Glycoside hydrolase family 95 protein</fullName>
    </submittedName>
</protein>
<dbReference type="AlphaFoldDB" id="A0A6L6PDH3"/>
<dbReference type="InterPro" id="IPR054363">
    <property type="entry name" value="GH95_cat"/>
</dbReference>
<evidence type="ECO:0000259" key="1">
    <source>
        <dbReference type="Pfam" id="PF14498"/>
    </source>
</evidence>
<dbReference type="PANTHER" id="PTHR31084:SF0">
    <property type="entry name" value="ALPHA-L-FUCOSIDASE 2"/>
    <property type="match status" value="1"/>
</dbReference>
<dbReference type="PANTHER" id="PTHR31084">
    <property type="entry name" value="ALPHA-L-FUCOSIDASE 2"/>
    <property type="match status" value="1"/>
</dbReference>
<gene>
    <name evidence="4" type="ORF">GM676_05970</name>
</gene>
<dbReference type="EMBL" id="WNKY01000003">
    <property type="protein sequence ID" value="MTV37126.1"/>
    <property type="molecule type" value="Genomic_DNA"/>
</dbReference>
<dbReference type="Pfam" id="PF14498">
    <property type="entry name" value="Glyco_hyd_65N_2"/>
    <property type="match status" value="1"/>
</dbReference>
<dbReference type="InterPro" id="IPR049053">
    <property type="entry name" value="AFCA-like_C"/>
</dbReference>
<evidence type="ECO:0000313" key="4">
    <source>
        <dbReference type="EMBL" id="MTV37126.1"/>
    </source>
</evidence>
<comment type="caution">
    <text evidence="4">The sequence shown here is derived from an EMBL/GenBank/DDBJ whole genome shotgun (WGS) entry which is preliminary data.</text>
</comment>
<feature type="domain" description="Alpha fucosidase A-like C-terminal" evidence="2">
    <location>
        <begin position="725"/>
        <end position="787"/>
    </location>
</feature>
<dbReference type="InterPro" id="IPR027414">
    <property type="entry name" value="GH95_N_dom"/>
</dbReference>
<dbReference type="InterPro" id="IPR008928">
    <property type="entry name" value="6-hairpin_glycosidase_sf"/>
</dbReference>
<reference evidence="4 5" key="1">
    <citation type="submission" date="2019-11" db="EMBL/GenBank/DDBJ databases">
        <title>Type strains purchased from KCTC, JCM and DSMZ.</title>
        <authorList>
            <person name="Lu H."/>
        </authorList>
    </citation>
    <scope>NUCLEOTIDE SEQUENCE [LARGE SCALE GENOMIC DNA]</scope>
    <source>
        <strain evidence="4 5">KCTC 22382</strain>
    </source>
</reference>
<dbReference type="Gene3D" id="1.50.10.10">
    <property type="match status" value="1"/>
</dbReference>
<keyword evidence="4" id="KW-0378">Hydrolase</keyword>
<evidence type="ECO:0000259" key="2">
    <source>
        <dbReference type="Pfam" id="PF21307"/>
    </source>
</evidence>
<evidence type="ECO:0000259" key="3">
    <source>
        <dbReference type="Pfam" id="PF22124"/>
    </source>
</evidence>
<dbReference type="Proteomes" id="UP000475582">
    <property type="component" value="Unassembled WGS sequence"/>
</dbReference>
<accession>A0A6L6PDH3</accession>
<organism evidence="4 5">
    <name type="scientific">Duganella radicis</name>
    <dbReference type="NCBI Taxonomy" id="551988"/>
    <lineage>
        <taxon>Bacteria</taxon>
        <taxon>Pseudomonadati</taxon>
        <taxon>Pseudomonadota</taxon>
        <taxon>Betaproteobacteria</taxon>
        <taxon>Burkholderiales</taxon>
        <taxon>Oxalobacteraceae</taxon>
        <taxon>Telluria group</taxon>
        <taxon>Duganella</taxon>
    </lineage>
</organism>
<dbReference type="GO" id="GO:0004560">
    <property type="term" value="F:alpha-L-fucosidase activity"/>
    <property type="evidence" value="ECO:0007669"/>
    <property type="project" value="InterPro"/>
</dbReference>
<keyword evidence="5" id="KW-1185">Reference proteome</keyword>
<dbReference type="InterPro" id="IPR012341">
    <property type="entry name" value="6hp_glycosidase-like_sf"/>
</dbReference>
<dbReference type="GO" id="GO:0005975">
    <property type="term" value="P:carbohydrate metabolic process"/>
    <property type="evidence" value="ECO:0007669"/>
    <property type="project" value="InterPro"/>
</dbReference>
<dbReference type="Pfam" id="PF22124">
    <property type="entry name" value="Glyco_hydro_95_cat"/>
    <property type="match status" value="1"/>
</dbReference>
<feature type="domain" description="Glycosyl hydrolase family 95 catalytic" evidence="3">
    <location>
        <begin position="325"/>
        <end position="723"/>
    </location>
</feature>
<dbReference type="InterPro" id="IPR016518">
    <property type="entry name" value="Alpha-L-fucosidase"/>
</dbReference>
<name>A0A6L6PDH3_9BURK</name>
<dbReference type="Pfam" id="PF21307">
    <property type="entry name" value="Glyco_hydro_95_C"/>
    <property type="match status" value="1"/>
</dbReference>